<dbReference type="SUPFAM" id="SSF88723">
    <property type="entry name" value="PIN domain-like"/>
    <property type="match status" value="1"/>
</dbReference>
<feature type="domain" description="PIN" evidence="1">
    <location>
        <begin position="4"/>
        <end position="112"/>
    </location>
</feature>
<dbReference type="InterPro" id="IPR002716">
    <property type="entry name" value="PIN_dom"/>
</dbReference>
<evidence type="ECO:0000259" key="1">
    <source>
        <dbReference type="Pfam" id="PF01850"/>
    </source>
</evidence>
<sequence>MTTVLDASALLCFLQSEPGANVVDAVLPEAVISSVNWAEVMQKSLAADVDVKGLRDDLAALGLTVLPFTAEEAEIAAQLWQSTRQYGLSLGDRACLALATRLDAPVQTADQVWSMLELPITVHIVRPPLRSCLEIHLFAHKVSIPE</sequence>
<evidence type="ECO:0000313" key="2">
    <source>
        <dbReference type="EMBL" id="CAA9890527.1"/>
    </source>
</evidence>
<dbReference type="CDD" id="cd18682">
    <property type="entry name" value="PIN_VapC-like"/>
    <property type="match status" value="1"/>
</dbReference>
<dbReference type="InterPro" id="IPR029060">
    <property type="entry name" value="PIN-like_dom_sf"/>
</dbReference>
<comment type="caution">
    <text evidence="2">The sequence shown here is derived from an EMBL/GenBank/DDBJ whole genome shotgun (WGS) entry which is preliminary data.</text>
</comment>
<gene>
    <name evidence="2" type="ORF">METHB2_230049</name>
</gene>
<reference evidence="2 3" key="1">
    <citation type="submission" date="2020-02" db="EMBL/GenBank/DDBJ databases">
        <authorList>
            <person name="Hogendoorn C."/>
        </authorList>
    </citation>
    <scope>NUCLEOTIDE SEQUENCE [LARGE SCALE GENOMIC DNA]</scope>
    <source>
        <strain evidence="2">METHB21</strain>
    </source>
</reference>
<dbReference type="Proteomes" id="UP000494216">
    <property type="component" value="Unassembled WGS sequence"/>
</dbReference>
<name>A0A8S0XFP7_9GAMM</name>
<dbReference type="EMBL" id="CADCXN010000051">
    <property type="protein sequence ID" value="CAA9890527.1"/>
    <property type="molecule type" value="Genomic_DNA"/>
</dbReference>
<protein>
    <submittedName>
        <fullName evidence="2">PilT protein domain protein</fullName>
    </submittedName>
</protein>
<accession>A0A8S0XFP7</accession>
<keyword evidence="3" id="KW-1185">Reference proteome</keyword>
<proteinExistence type="predicted"/>
<evidence type="ECO:0000313" key="3">
    <source>
        <dbReference type="Proteomes" id="UP000494216"/>
    </source>
</evidence>
<dbReference type="RefSeq" id="WP_174625451.1">
    <property type="nucleotide sequence ID" value="NZ_CADCXN010000051.1"/>
</dbReference>
<dbReference type="Gene3D" id="3.40.50.1010">
    <property type="entry name" value="5'-nuclease"/>
    <property type="match status" value="1"/>
</dbReference>
<dbReference type="AlphaFoldDB" id="A0A8S0XFP7"/>
<organism evidence="2 3">
    <name type="scientific">Candidatus Methylobacter favarea</name>
    <dbReference type="NCBI Taxonomy" id="2707345"/>
    <lineage>
        <taxon>Bacteria</taxon>
        <taxon>Pseudomonadati</taxon>
        <taxon>Pseudomonadota</taxon>
        <taxon>Gammaproteobacteria</taxon>
        <taxon>Methylococcales</taxon>
        <taxon>Methylococcaceae</taxon>
        <taxon>Methylobacter</taxon>
    </lineage>
</organism>
<dbReference type="Pfam" id="PF01850">
    <property type="entry name" value="PIN"/>
    <property type="match status" value="1"/>
</dbReference>